<evidence type="ECO:0000259" key="1">
    <source>
        <dbReference type="PROSITE" id="PS50003"/>
    </source>
</evidence>
<dbReference type="FunFam" id="2.30.29.30:FF:000286">
    <property type="entry name" value="PH-protein kinase domain containing protein"/>
    <property type="match status" value="1"/>
</dbReference>
<dbReference type="InterPro" id="IPR011993">
    <property type="entry name" value="PH-like_dom_sf"/>
</dbReference>
<dbReference type="EMBL" id="SNRW01008344">
    <property type="protein sequence ID" value="KAA6379669.1"/>
    <property type="molecule type" value="Genomic_DNA"/>
</dbReference>
<feature type="domain" description="PH" evidence="1">
    <location>
        <begin position="1"/>
        <end position="100"/>
    </location>
</feature>
<organism evidence="2 3">
    <name type="scientific">Streblomastix strix</name>
    <dbReference type="NCBI Taxonomy" id="222440"/>
    <lineage>
        <taxon>Eukaryota</taxon>
        <taxon>Metamonada</taxon>
        <taxon>Preaxostyla</taxon>
        <taxon>Oxymonadida</taxon>
        <taxon>Streblomastigidae</taxon>
        <taxon>Streblomastix</taxon>
    </lineage>
</organism>
<dbReference type="PROSITE" id="PS50003">
    <property type="entry name" value="PH_DOMAIN"/>
    <property type="match status" value="2"/>
</dbReference>
<sequence length="154" mass="17385">MSKRGWLNKEGGQLFKNWKRRFSVLDASTGTLSYFETEDTSGKPMGVVVVKGSTVSLLAKDAKKKENCFVISTAERTFFAQAVSRTDAESWVDALKKISADTSDHSKDVKDDENANISLYAGWLHKEAGSGINWRKRFFILTKKKLSYYKDRSV</sequence>
<dbReference type="SMART" id="SM00233">
    <property type="entry name" value="PH"/>
    <property type="match status" value="1"/>
</dbReference>
<evidence type="ECO:0000313" key="3">
    <source>
        <dbReference type="Proteomes" id="UP000324800"/>
    </source>
</evidence>
<dbReference type="InterPro" id="IPR001849">
    <property type="entry name" value="PH_domain"/>
</dbReference>
<dbReference type="PANTHER" id="PTHR14336">
    <property type="entry name" value="TANDEM PH DOMAIN CONTAINING PROTEIN"/>
    <property type="match status" value="1"/>
</dbReference>
<gene>
    <name evidence="2" type="ORF">EZS28_024804</name>
</gene>
<dbReference type="Proteomes" id="UP000324800">
    <property type="component" value="Unassembled WGS sequence"/>
</dbReference>
<accession>A0A5J4VAT1</accession>
<reference evidence="2 3" key="1">
    <citation type="submission" date="2019-03" db="EMBL/GenBank/DDBJ databases">
        <title>Single cell metagenomics reveals metabolic interactions within the superorganism composed of flagellate Streblomastix strix and complex community of Bacteroidetes bacteria on its surface.</title>
        <authorList>
            <person name="Treitli S.C."/>
            <person name="Kolisko M."/>
            <person name="Husnik F."/>
            <person name="Keeling P."/>
            <person name="Hampl V."/>
        </authorList>
    </citation>
    <scope>NUCLEOTIDE SEQUENCE [LARGE SCALE GENOMIC DNA]</scope>
    <source>
        <strain evidence="2">ST1C</strain>
    </source>
</reference>
<dbReference type="OrthoDB" id="185175at2759"/>
<proteinExistence type="predicted"/>
<dbReference type="InterPro" id="IPR051707">
    <property type="entry name" value="PI-Interact_SigTrans_Reg"/>
</dbReference>
<protein>
    <recommendedName>
        <fullName evidence="1">PH domain-containing protein</fullName>
    </recommendedName>
</protein>
<dbReference type="Pfam" id="PF00169">
    <property type="entry name" value="PH"/>
    <property type="match status" value="2"/>
</dbReference>
<evidence type="ECO:0000313" key="2">
    <source>
        <dbReference type="EMBL" id="KAA6379669.1"/>
    </source>
</evidence>
<dbReference type="SUPFAM" id="SSF50729">
    <property type="entry name" value="PH domain-like"/>
    <property type="match status" value="2"/>
</dbReference>
<name>A0A5J4VAT1_9EUKA</name>
<feature type="domain" description="PH" evidence="1">
    <location>
        <begin position="117"/>
        <end position="154"/>
    </location>
</feature>
<dbReference type="AlphaFoldDB" id="A0A5J4VAT1"/>
<dbReference type="Gene3D" id="2.30.29.30">
    <property type="entry name" value="Pleckstrin-homology domain (PH domain)/Phosphotyrosine-binding domain (PTB)"/>
    <property type="match status" value="2"/>
</dbReference>
<comment type="caution">
    <text evidence="2">The sequence shown here is derived from an EMBL/GenBank/DDBJ whole genome shotgun (WGS) entry which is preliminary data.</text>
</comment>